<dbReference type="AlphaFoldDB" id="A0A6F8ZHY0"/>
<name>A0A6F8ZHY0_9FIRM</name>
<organism evidence="1 2">
    <name type="scientific">Candidatus Hydrogenisulfobacillus filiaventi</name>
    <dbReference type="NCBI Taxonomy" id="2707344"/>
    <lineage>
        <taxon>Bacteria</taxon>
        <taxon>Bacillati</taxon>
        <taxon>Bacillota</taxon>
        <taxon>Clostridia</taxon>
        <taxon>Eubacteriales</taxon>
        <taxon>Clostridiales Family XVII. Incertae Sedis</taxon>
        <taxon>Candidatus Hydrogenisulfobacillus</taxon>
    </lineage>
</organism>
<dbReference type="KEGG" id="hfv:R50_2055"/>
<evidence type="ECO:0000313" key="2">
    <source>
        <dbReference type="Proteomes" id="UP000503399"/>
    </source>
</evidence>
<accession>A0A6F8ZHY0</accession>
<proteinExistence type="predicted"/>
<keyword evidence="2" id="KW-1185">Reference proteome</keyword>
<sequence>MVDTDFAWGHRPAIVPVMGGVEIHAACRASAARVASTFLREEDFSRVVVLRRGYNAMTAATIVGSAVVWSYADHHGMELVAVLRRGGEFEMWLPGHHGHGPGARWRGVVREDGSIDWRRLPSGPALSV</sequence>
<protein>
    <submittedName>
        <fullName evidence="1">Uncharacterized protein</fullName>
    </submittedName>
</protein>
<dbReference type="EMBL" id="LR778114">
    <property type="protein sequence ID" value="CAB1129552.1"/>
    <property type="molecule type" value="Genomic_DNA"/>
</dbReference>
<gene>
    <name evidence="1" type="ORF">R50_2055</name>
</gene>
<evidence type="ECO:0000313" key="1">
    <source>
        <dbReference type="EMBL" id="CAB1129552.1"/>
    </source>
</evidence>
<reference evidence="1 2" key="1">
    <citation type="submission" date="2020-02" db="EMBL/GenBank/DDBJ databases">
        <authorList>
            <person name="Hogendoorn C."/>
        </authorList>
    </citation>
    <scope>NUCLEOTIDE SEQUENCE [LARGE SCALE GENOMIC DNA]</scope>
    <source>
        <strain evidence="1">R501</strain>
    </source>
</reference>
<dbReference type="Proteomes" id="UP000503399">
    <property type="component" value="Chromosome"/>
</dbReference>